<comment type="caution">
    <text evidence="2">The sequence shown here is derived from an EMBL/GenBank/DDBJ whole genome shotgun (WGS) entry which is preliminary data.</text>
</comment>
<dbReference type="Gene3D" id="3.90.550.10">
    <property type="entry name" value="Spore Coat Polysaccharide Biosynthesis Protein SpsA, Chain A"/>
    <property type="match status" value="1"/>
</dbReference>
<dbReference type="EMBL" id="LVWI01000065">
    <property type="protein sequence ID" value="OKP82827.1"/>
    <property type="molecule type" value="Genomic_DNA"/>
</dbReference>
<proteinExistence type="predicted"/>
<dbReference type="SUPFAM" id="SSF48452">
    <property type="entry name" value="TPR-like"/>
    <property type="match status" value="1"/>
</dbReference>
<dbReference type="SMART" id="SM00028">
    <property type="entry name" value="TPR"/>
    <property type="match status" value="4"/>
</dbReference>
<gene>
    <name evidence="2" type="ORF">A3844_23330</name>
</gene>
<organism evidence="2 3">
    <name type="scientific">Paenibacillus helianthi</name>
    <dbReference type="NCBI Taxonomy" id="1349432"/>
    <lineage>
        <taxon>Bacteria</taxon>
        <taxon>Bacillati</taxon>
        <taxon>Bacillota</taxon>
        <taxon>Bacilli</taxon>
        <taxon>Bacillales</taxon>
        <taxon>Paenibacillaceae</taxon>
        <taxon>Paenibacillus</taxon>
    </lineage>
</organism>
<dbReference type="InterPro" id="IPR011990">
    <property type="entry name" value="TPR-like_helical_dom_sf"/>
</dbReference>
<protein>
    <recommendedName>
        <fullName evidence="1">Glycosyltransferase 2-like domain-containing protein</fullName>
    </recommendedName>
</protein>
<evidence type="ECO:0000259" key="1">
    <source>
        <dbReference type="Pfam" id="PF00535"/>
    </source>
</evidence>
<dbReference type="Pfam" id="PF00535">
    <property type="entry name" value="Glycos_transf_2"/>
    <property type="match status" value="1"/>
</dbReference>
<dbReference type="InterPro" id="IPR029044">
    <property type="entry name" value="Nucleotide-diphossugar_trans"/>
</dbReference>
<dbReference type="RefSeq" id="WP_074108670.1">
    <property type="nucleotide sequence ID" value="NZ_LVWI01000065.1"/>
</dbReference>
<accession>A0ABX3EHR2</accession>
<dbReference type="SUPFAM" id="SSF53448">
    <property type="entry name" value="Nucleotide-diphospho-sugar transferases"/>
    <property type="match status" value="1"/>
</dbReference>
<evidence type="ECO:0000313" key="2">
    <source>
        <dbReference type="EMBL" id="OKP82827.1"/>
    </source>
</evidence>
<feature type="domain" description="Glycosyltransferase 2-like" evidence="1">
    <location>
        <begin position="9"/>
        <end position="124"/>
    </location>
</feature>
<dbReference type="Gene3D" id="1.25.40.10">
    <property type="entry name" value="Tetratricopeptide repeat domain"/>
    <property type="match status" value="2"/>
</dbReference>
<dbReference type="Proteomes" id="UP000186058">
    <property type="component" value="Unassembled WGS sequence"/>
</dbReference>
<dbReference type="PANTHER" id="PTHR43630">
    <property type="entry name" value="POLY-BETA-1,6-N-ACETYL-D-GLUCOSAMINE SYNTHASE"/>
    <property type="match status" value="1"/>
</dbReference>
<name>A0ABX3EHR2_9BACL</name>
<dbReference type="InterPro" id="IPR001173">
    <property type="entry name" value="Glyco_trans_2-like"/>
</dbReference>
<reference evidence="2 3" key="1">
    <citation type="submission" date="2016-03" db="EMBL/GenBank/DDBJ databases">
        <authorList>
            <person name="Sant'Anna F.H."/>
            <person name="Ambrosini A."/>
            <person name="Souza R."/>
            <person name="Bach E."/>
            <person name="Fernandes G."/>
            <person name="Balsanelli E."/>
            <person name="Baura V.A."/>
            <person name="Souza E.M."/>
            <person name="Passaglia L."/>
        </authorList>
    </citation>
    <scope>NUCLEOTIDE SEQUENCE [LARGE SCALE GENOMIC DNA]</scope>
    <source>
        <strain evidence="2 3">P26E</strain>
    </source>
</reference>
<evidence type="ECO:0000313" key="3">
    <source>
        <dbReference type="Proteomes" id="UP000186058"/>
    </source>
</evidence>
<dbReference type="CDD" id="cd02511">
    <property type="entry name" value="Beta4Glucosyltransferase"/>
    <property type="match status" value="1"/>
</dbReference>
<keyword evidence="3" id="KW-1185">Reference proteome</keyword>
<dbReference type="PANTHER" id="PTHR43630:SF2">
    <property type="entry name" value="GLYCOSYLTRANSFERASE"/>
    <property type="match status" value="1"/>
</dbReference>
<sequence>MSTPKHRISLCMIVKNEADNLAQCLASVRGVADEIVVVDTGSTDSTVQIARSFGAKVVAFPWSGDFAAARNAGLNQAQGQWILILDADEELDQGSRGELLLCAEHMEYEAFFLRIHNHSGTARSSQTITVNPILRMFRNRPSYRFSGIIHEQIASVIVKETPAASMHLSTVVIHHYGYANGVVAKKDKIRRNVELLKEQLKLNPGDAFHHFNMAVEYMRLGEYDPALEHIRTSLEQVEPDTSYVHLLYKYEIRCLAVKGHVQEALAACERGILLFPDYPDLHHLKGILLLQSAAYMEARAALRQALDIGVSPPGYHTESGCGTYVTLAVLGQLCQEIGEDCESAACYTRAAQLHPAPWPLVARLVRTLKCAGRENELNGWLDLHVPGVAAEHRKLAVLLLNEGCFEAAAAQLERSALGQMDPGAANDSSSCVKSLQETVAASAGSLNGEDLAGLLGLASDMAAGCAGMTAHPAYQRSRTWILLADGALASVASSAPMHPAAGRARLLLPLPRVTD</sequence>
<dbReference type="InterPro" id="IPR019734">
    <property type="entry name" value="TPR_rpt"/>
</dbReference>